<evidence type="ECO:0000259" key="9">
    <source>
        <dbReference type="SMART" id="SM01190"/>
    </source>
</evidence>
<comment type="caution">
    <text evidence="10">The sequence shown here is derived from an EMBL/GenBank/DDBJ whole genome shotgun (WGS) entry which is preliminary data.</text>
</comment>
<evidence type="ECO:0000256" key="5">
    <source>
        <dbReference type="ARBA" id="ARBA00022989"/>
    </source>
</evidence>
<keyword evidence="5 7" id="KW-1133">Transmembrane helix</keyword>
<evidence type="ECO:0000256" key="3">
    <source>
        <dbReference type="ARBA" id="ARBA00022692"/>
    </source>
</evidence>
<dbReference type="RefSeq" id="XP_015658612.1">
    <property type="nucleotide sequence ID" value="XM_015803096.1"/>
</dbReference>
<keyword evidence="3 7" id="KW-0812">Transmembrane</keyword>
<dbReference type="GO" id="GO:0016020">
    <property type="term" value="C:membrane"/>
    <property type="evidence" value="ECO:0007669"/>
    <property type="project" value="UniProtKB-SubCell"/>
</dbReference>
<evidence type="ECO:0000256" key="4">
    <source>
        <dbReference type="ARBA" id="ARBA00022729"/>
    </source>
</evidence>
<sequence length="256" mass="29119">MKVESRVSMVCSLALLLLAICHVRLTNALTYHFIDGTPLCFSETIENVAEMQITGSYEWISNKAYPQEEVRLSLSITDPSSHVHYMKKMTEGEHSFAISLAATVLPGEQLICFTPQPKFVATEENPLRLVVELDQVQRERPDKDKIVVENIRKRKQVDGLEVFTFREAGGQLKVNLQPRVYLKRIEGALESMESALDKLVAGLETSVNRESRMRKTSESTFTRVWVCAVLLIGVITGVLWMEFRFLKSTLRKKKLV</sequence>
<dbReference type="InterPro" id="IPR009038">
    <property type="entry name" value="GOLD_dom"/>
</dbReference>
<evidence type="ECO:0000313" key="11">
    <source>
        <dbReference type="Proteomes" id="UP000037923"/>
    </source>
</evidence>
<dbReference type="SMART" id="SM01190">
    <property type="entry name" value="EMP24_GP25L"/>
    <property type="match status" value="1"/>
</dbReference>
<evidence type="ECO:0000256" key="7">
    <source>
        <dbReference type="SAM" id="Phobius"/>
    </source>
</evidence>
<evidence type="ECO:0000256" key="2">
    <source>
        <dbReference type="ARBA" id="ARBA00007104"/>
    </source>
</evidence>
<accession>A0A0M9G187</accession>
<feature type="transmembrane region" description="Helical" evidence="7">
    <location>
        <begin position="223"/>
        <end position="243"/>
    </location>
</feature>
<comment type="similarity">
    <text evidence="2">Belongs to the EMP24/GP25L family.</text>
</comment>
<dbReference type="RefSeq" id="XP_015658611.1">
    <property type="nucleotide sequence ID" value="XM_015803095.1"/>
</dbReference>
<dbReference type="Proteomes" id="UP000037923">
    <property type="component" value="Unassembled WGS sequence"/>
</dbReference>
<dbReference type="GeneID" id="26905446"/>
<protein>
    <submittedName>
        <fullName evidence="10">Putative mitochondrial COP-coated vesicle membrane protein erv25</fullName>
    </submittedName>
</protein>
<comment type="subcellular location">
    <subcellularLocation>
        <location evidence="1">Membrane</location>
        <topology evidence="1">Single-pass type I membrane protein</topology>
    </subcellularLocation>
</comment>
<proteinExistence type="inferred from homology"/>
<keyword evidence="6 7" id="KW-0472">Membrane</keyword>
<keyword evidence="11" id="KW-1185">Reference proteome</keyword>
<reference evidence="10 11" key="1">
    <citation type="submission" date="2015-07" db="EMBL/GenBank/DDBJ databases">
        <title>High-quality genome of monoxenous trypanosomatid Leptomonas pyrrhocoris.</title>
        <authorList>
            <person name="Flegontov P."/>
            <person name="Butenko A."/>
            <person name="Firsov S."/>
            <person name="Vlcek C."/>
            <person name="Logacheva M.D."/>
            <person name="Field M."/>
            <person name="Filatov D."/>
            <person name="Flegontova O."/>
            <person name="Gerasimov E."/>
            <person name="Jackson A.P."/>
            <person name="Kelly S."/>
            <person name="Opperdoes F."/>
            <person name="O'Reilly A."/>
            <person name="Votypka J."/>
            <person name="Yurchenko V."/>
            <person name="Lukes J."/>
        </authorList>
    </citation>
    <scope>NUCLEOTIDE SEQUENCE [LARGE SCALE GENOMIC DNA]</scope>
    <source>
        <strain evidence="10">H10</strain>
    </source>
</reference>
<dbReference type="Pfam" id="PF01105">
    <property type="entry name" value="EMP24_GP25L"/>
    <property type="match status" value="1"/>
</dbReference>
<dbReference type="InterPro" id="IPR015720">
    <property type="entry name" value="Emp24-like"/>
</dbReference>
<dbReference type="PANTHER" id="PTHR22811">
    <property type="entry name" value="TRANSMEMBRANE EMP24 DOMAIN-CONTAINING PROTEIN"/>
    <property type="match status" value="1"/>
</dbReference>
<feature type="chain" id="PRO_5010918073" evidence="8">
    <location>
        <begin position="29"/>
        <end position="256"/>
    </location>
</feature>
<gene>
    <name evidence="10" type="ORF">ABB37_05156</name>
</gene>
<evidence type="ECO:0000256" key="6">
    <source>
        <dbReference type="ARBA" id="ARBA00023136"/>
    </source>
</evidence>
<dbReference type="EMBL" id="LGTL01000009">
    <property type="protein sequence ID" value="KPA80172.1"/>
    <property type="molecule type" value="Genomic_DNA"/>
</dbReference>
<evidence type="ECO:0000313" key="10">
    <source>
        <dbReference type="EMBL" id="KPA80173.1"/>
    </source>
</evidence>
<feature type="domain" description="GOLD" evidence="9">
    <location>
        <begin position="28"/>
        <end position="251"/>
    </location>
</feature>
<dbReference type="AlphaFoldDB" id="A0A0M9G187"/>
<keyword evidence="4 8" id="KW-0732">Signal</keyword>
<dbReference type="EMBL" id="LGTL01000009">
    <property type="protein sequence ID" value="KPA80173.1"/>
    <property type="molecule type" value="Genomic_DNA"/>
</dbReference>
<name>A0A0M9G187_LEPPY</name>
<organism evidence="10 11">
    <name type="scientific">Leptomonas pyrrhocoris</name>
    <name type="common">Firebug parasite</name>
    <dbReference type="NCBI Taxonomy" id="157538"/>
    <lineage>
        <taxon>Eukaryota</taxon>
        <taxon>Discoba</taxon>
        <taxon>Euglenozoa</taxon>
        <taxon>Kinetoplastea</taxon>
        <taxon>Metakinetoplastina</taxon>
        <taxon>Trypanosomatida</taxon>
        <taxon>Trypanosomatidae</taxon>
        <taxon>Leishmaniinae</taxon>
        <taxon>Leptomonas</taxon>
    </lineage>
</organism>
<feature type="signal peptide" evidence="8">
    <location>
        <begin position="1"/>
        <end position="28"/>
    </location>
</feature>
<evidence type="ECO:0000256" key="8">
    <source>
        <dbReference type="SAM" id="SignalP"/>
    </source>
</evidence>
<dbReference type="OMA" id="RDFGGEQ"/>
<dbReference type="OrthoDB" id="1929172at2759"/>
<dbReference type="VEuPathDB" id="TriTrypDB:LpyrH10_09_2560"/>
<evidence type="ECO:0000256" key="1">
    <source>
        <dbReference type="ARBA" id="ARBA00004479"/>
    </source>
</evidence>